<feature type="domain" description="Fe/B12 periplasmic-binding" evidence="1">
    <location>
        <begin position="53"/>
        <end position="365"/>
    </location>
</feature>
<protein>
    <submittedName>
        <fullName evidence="2">Periplasmic binding protein</fullName>
    </submittedName>
</protein>
<dbReference type="Proteomes" id="UP000007347">
    <property type="component" value="Chromosome"/>
</dbReference>
<dbReference type="PANTHER" id="PTHR30535">
    <property type="entry name" value="VITAMIN B12-BINDING PROTEIN"/>
    <property type="match status" value="1"/>
</dbReference>
<name>K0NQA2_DESTT</name>
<proteinExistence type="predicted"/>
<gene>
    <name evidence="2" type="ordered locus">TOL2_C41870</name>
</gene>
<evidence type="ECO:0000313" key="3">
    <source>
        <dbReference type="Proteomes" id="UP000007347"/>
    </source>
</evidence>
<dbReference type="Pfam" id="PF01497">
    <property type="entry name" value="Peripla_BP_2"/>
    <property type="match status" value="1"/>
</dbReference>
<sequence length="403" mass="45579">MFKLNTPCLLFKLYVVVVMIFGFSEKVLCLEKDFTKIKDSRGIIVKVPKKINRVVTISDGMVEQVMTRLGVAEKIVGAGSECIPKKQWNSTYPALGKKKYTYKGGMHTATYLNPWFIDIPLITRYGAGINYEMLTALEPDIVIIRAGSCSFSGSKHVMEKSISLIESLGFPVVVLHGPDTYDDPDILTIFQEIKILGKVFDKIKTADNLINFLKKTLEFIKIRTKNIQESEKQKILLLGLSQTARSDGGAGHVKGADTIESYFMNKFVHAENVCKQKGAWNILNTEQILALDPDVIILITAWGYHPPQELYDAPYYQSLKYLRAVTNHNVASLPFSPCNCEKRLEFPIDVMIMAKTAYPLLFKDIDLASWLLNFYKNLYGIDSATAKGLRSCQWMDWTLDQEK</sequence>
<dbReference type="STRING" id="651182.TOL2_C41870"/>
<accession>K0NQA2</accession>
<reference evidence="2 3" key="1">
    <citation type="journal article" date="2013" name="Environ. Microbiol.">
        <title>Complete genome, catabolic sub-proteomes and key-metabolites of Desulfobacula toluolica Tol2, a marine, aromatic compound-degrading, sulfate-reducing bacterium.</title>
        <authorList>
            <person name="Wohlbrand L."/>
            <person name="Jacob J.H."/>
            <person name="Kube M."/>
            <person name="Mussmann M."/>
            <person name="Jarling R."/>
            <person name="Beck A."/>
            <person name="Amann R."/>
            <person name="Wilkes H."/>
            <person name="Reinhardt R."/>
            <person name="Rabus R."/>
        </authorList>
    </citation>
    <scope>NUCLEOTIDE SEQUENCE [LARGE SCALE GENOMIC DNA]</scope>
    <source>
        <strain evidence="3">DSM 7467 / Tol2</strain>
    </source>
</reference>
<dbReference type="AlphaFoldDB" id="K0NQA2"/>
<evidence type="ECO:0000259" key="1">
    <source>
        <dbReference type="PROSITE" id="PS50983"/>
    </source>
</evidence>
<dbReference type="PANTHER" id="PTHR30535:SF34">
    <property type="entry name" value="MOLYBDATE-BINDING PROTEIN MOLA"/>
    <property type="match status" value="1"/>
</dbReference>
<evidence type="ECO:0000313" key="2">
    <source>
        <dbReference type="EMBL" id="CCK82343.1"/>
    </source>
</evidence>
<dbReference type="InterPro" id="IPR002491">
    <property type="entry name" value="ABC_transptr_periplasmic_BD"/>
</dbReference>
<dbReference type="SUPFAM" id="SSF53807">
    <property type="entry name" value="Helical backbone' metal receptor"/>
    <property type="match status" value="1"/>
</dbReference>
<dbReference type="HOGENOM" id="CLU_038034_13_4_7"/>
<dbReference type="RefSeq" id="WP_014959523.1">
    <property type="nucleotide sequence ID" value="NC_018645.1"/>
</dbReference>
<dbReference type="InterPro" id="IPR050902">
    <property type="entry name" value="ABC_Transporter_SBP"/>
</dbReference>
<keyword evidence="3" id="KW-1185">Reference proteome</keyword>
<dbReference type="KEGG" id="dto:TOL2_C41870"/>
<organism evidence="2 3">
    <name type="scientific">Desulfobacula toluolica (strain DSM 7467 / Tol2)</name>
    <dbReference type="NCBI Taxonomy" id="651182"/>
    <lineage>
        <taxon>Bacteria</taxon>
        <taxon>Pseudomonadati</taxon>
        <taxon>Thermodesulfobacteriota</taxon>
        <taxon>Desulfobacteria</taxon>
        <taxon>Desulfobacterales</taxon>
        <taxon>Desulfobacteraceae</taxon>
        <taxon>Desulfobacula</taxon>
    </lineage>
</organism>
<dbReference type="EMBL" id="FO203503">
    <property type="protein sequence ID" value="CCK82343.1"/>
    <property type="molecule type" value="Genomic_DNA"/>
</dbReference>
<dbReference type="Gene3D" id="3.40.50.1980">
    <property type="entry name" value="Nitrogenase molybdenum iron protein domain"/>
    <property type="match status" value="2"/>
</dbReference>
<dbReference type="PROSITE" id="PS50983">
    <property type="entry name" value="FE_B12_PBP"/>
    <property type="match status" value="1"/>
</dbReference>